<dbReference type="SMART" id="SM00450">
    <property type="entry name" value="RHOD"/>
    <property type="match status" value="1"/>
</dbReference>
<comment type="caution">
    <text evidence="2">The sequence shown here is derived from an EMBL/GenBank/DDBJ whole genome shotgun (WGS) entry which is preliminary data.</text>
</comment>
<dbReference type="PANTHER" id="PTHR43031:SF1">
    <property type="entry name" value="PYRIDINE NUCLEOTIDE-DISULPHIDE OXIDOREDUCTASE"/>
    <property type="match status" value="1"/>
</dbReference>
<dbReference type="InterPro" id="IPR050229">
    <property type="entry name" value="GlpE_sulfurtransferase"/>
</dbReference>
<sequence>MLISAQDVLKTVKPNQRCIDAAQAKSEITQNNGLVIDVREPAEHSQKSASGAINIPRGLLEFKLPELEKDADRPIYLHCAAGGRAIFAAEQLTRIGYTNVSVITCKAEVVCDTL</sequence>
<keyword evidence="3" id="KW-1185">Reference proteome</keyword>
<proteinExistence type="predicted"/>
<dbReference type="InterPro" id="IPR036873">
    <property type="entry name" value="Rhodanese-like_dom_sf"/>
</dbReference>
<dbReference type="InterPro" id="IPR001763">
    <property type="entry name" value="Rhodanese-like_dom"/>
</dbReference>
<organism evidence="2 3">
    <name type="scientific">Pseudoalteromonas piscicida</name>
    <dbReference type="NCBI Taxonomy" id="43662"/>
    <lineage>
        <taxon>Bacteria</taxon>
        <taxon>Pseudomonadati</taxon>
        <taxon>Pseudomonadota</taxon>
        <taxon>Gammaproteobacteria</taxon>
        <taxon>Alteromonadales</taxon>
        <taxon>Pseudoalteromonadaceae</taxon>
        <taxon>Pseudoalteromonas</taxon>
    </lineage>
</organism>
<evidence type="ECO:0000313" key="2">
    <source>
        <dbReference type="EMBL" id="PCK30035.1"/>
    </source>
</evidence>
<dbReference type="Gene3D" id="3.40.250.10">
    <property type="entry name" value="Rhodanese-like domain"/>
    <property type="match status" value="1"/>
</dbReference>
<dbReference type="AlphaFoldDB" id="A0A2A5JKS8"/>
<dbReference type="Pfam" id="PF00581">
    <property type="entry name" value="Rhodanese"/>
    <property type="match status" value="1"/>
</dbReference>
<evidence type="ECO:0000259" key="1">
    <source>
        <dbReference type="PROSITE" id="PS50206"/>
    </source>
</evidence>
<accession>A0A2A5JKS8</accession>
<reference evidence="3" key="1">
    <citation type="journal article" date="2019" name="Genome Announc.">
        <title>Draft Genome Sequence of Pseudoalteromonas piscicida Strain 36Y ROTHPW, an Hypersaline Seawater Isolate from the South Coast of Sonora, Mexico.</title>
        <authorList>
            <person name="Sanchez-Diaz R."/>
            <person name="Molina-Garza Z.J."/>
            <person name="Cruz-Suarez L.E."/>
            <person name="Selvin J."/>
            <person name="Kiran G.S."/>
            <person name="Ibarra-Gamez J.C."/>
            <person name="Gomez-Gil B."/>
            <person name="Galaviz-Silva L."/>
        </authorList>
    </citation>
    <scope>NUCLEOTIDE SEQUENCE [LARGE SCALE GENOMIC DNA]</scope>
    <source>
        <strain evidence="3">36Y_RITHPW</strain>
    </source>
</reference>
<feature type="domain" description="Rhodanese" evidence="1">
    <location>
        <begin position="29"/>
        <end position="106"/>
    </location>
</feature>
<dbReference type="PANTHER" id="PTHR43031">
    <property type="entry name" value="FAD-DEPENDENT OXIDOREDUCTASE"/>
    <property type="match status" value="1"/>
</dbReference>
<protein>
    <recommendedName>
        <fullName evidence="1">Rhodanese domain-containing protein</fullName>
    </recommendedName>
</protein>
<dbReference type="PROSITE" id="PS50206">
    <property type="entry name" value="RHODANESE_3"/>
    <property type="match status" value="1"/>
</dbReference>
<evidence type="ECO:0000313" key="3">
    <source>
        <dbReference type="Proteomes" id="UP000228621"/>
    </source>
</evidence>
<name>A0A2A5JKS8_PSEO7</name>
<dbReference type="EMBL" id="NKHF01000099">
    <property type="protein sequence ID" value="PCK30035.1"/>
    <property type="molecule type" value="Genomic_DNA"/>
</dbReference>
<dbReference type="SUPFAM" id="SSF52821">
    <property type="entry name" value="Rhodanese/Cell cycle control phosphatase"/>
    <property type="match status" value="1"/>
</dbReference>
<dbReference type="CDD" id="cd00158">
    <property type="entry name" value="RHOD"/>
    <property type="match status" value="1"/>
</dbReference>
<dbReference type="RefSeq" id="WP_099643729.1">
    <property type="nucleotide sequence ID" value="NZ_JAQPZX010000011.1"/>
</dbReference>
<dbReference type="OrthoDB" id="9791096at2"/>
<gene>
    <name evidence="2" type="ORF">CEX98_19795</name>
</gene>
<dbReference type="Proteomes" id="UP000228621">
    <property type="component" value="Unassembled WGS sequence"/>
</dbReference>